<dbReference type="InterPro" id="IPR001647">
    <property type="entry name" value="HTH_TetR"/>
</dbReference>
<dbReference type="Pfam" id="PF00440">
    <property type="entry name" value="TetR_N"/>
    <property type="match status" value="1"/>
</dbReference>
<proteinExistence type="predicted"/>
<organism evidence="6 7">
    <name type="scientific">Azorhizobium oxalatiphilum</name>
    <dbReference type="NCBI Taxonomy" id="980631"/>
    <lineage>
        <taxon>Bacteria</taxon>
        <taxon>Pseudomonadati</taxon>
        <taxon>Pseudomonadota</taxon>
        <taxon>Alphaproteobacteria</taxon>
        <taxon>Hyphomicrobiales</taxon>
        <taxon>Xanthobacteraceae</taxon>
        <taxon>Azorhizobium</taxon>
    </lineage>
</organism>
<dbReference type="GO" id="GO:0000976">
    <property type="term" value="F:transcription cis-regulatory region binding"/>
    <property type="evidence" value="ECO:0007669"/>
    <property type="project" value="TreeGrafter"/>
</dbReference>
<dbReference type="GO" id="GO:0003700">
    <property type="term" value="F:DNA-binding transcription factor activity"/>
    <property type="evidence" value="ECO:0007669"/>
    <property type="project" value="TreeGrafter"/>
</dbReference>
<dbReference type="Proteomes" id="UP000606044">
    <property type="component" value="Unassembled WGS sequence"/>
</dbReference>
<keyword evidence="1" id="KW-0805">Transcription regulation</keyword>
<evidence type="ECO:0000259" key="5">
    <source>
        <dbReference type="PROSITE" id="PS50977"/>
    </source>
</evidence>
<dbReference type="SUPFAM" id="SSF46689">
    <property type="entry name" value="Homeodomain-like"/>
    <property type="match status" value="1"/>
</dbReference>
<keyword evidence="3" id="KW-0804">Transcription</keyword>
<dbReference type="InterPro" id="IPR050109">
    <property type="entry name" value="HTH-type_TetR-like_transc_reg"/>
</dbReference>
<reference evidence="6" key="1">
    <citation type="journal article" date="2014" name="Int. J. Syst. Evol. Microbiol.">
        <title>Complete genome sequence of Corynebacterium casei LMG S-19264T (=DSM 44701T), isolated from a smear-ripened cheese.</title>
        <authorList>
            <consortium name="US DOE Joint Genome Institute (JGI-PGF)"/>
            <person name="Walter F."/>
            <person name="Albersmeier A."/>
            <person name="Kalinowski J."/>
            <person name="Ruckert C."/>
        </authorList>
    </citation>
    <scope>NUCLEOTIDE SEQUENCE</scope>
    <source>
        <strain evidence="6">CCM 7897</strain>
    </source>
</reference>
<sequence length="219" mass="22677">MTETPTSATRGEVAREQVLSAAMRRFSAQGYAHVGLRDIAADAGFDVARVHRMFGSKEALFAACVERACGGWKAAEANADVPALAHAMTAHLLGAAPNSPGDPLQMLARSLSDPHAAPVLKSWTEDALLAPVTRLAQAHDAVPQADDHEAEQSAALLAAFCLGISMLRDVMGVSALTEHADGVLASRVERMLQACLAPAHAPLPLDGGVLAGGPGALHQ</sequence>
<reference evidence="6" key="2">
    <citation type="submission" date="2020-09" db="EMBL/GenBank/DDBJ databases">
        <authorList>
            <person name="Sun Q."/>
            <person name="Sedlacek I."/>
        </authorList>
    </citation>
    <scope>NUCLEOTIDE SEQUENCE</scope>
    <source>
        <strain evidence="6">CCM 7897</strain>
    </source>
</reference>
<dbReference type="InterPro" id="IPR036271">
    <property type="entry name" value="Tet_transcr_reg_TetR-rel_C_sf"/>
</dbReference>
<name>A0A917C9P4_9HYPH</name>
<dbReference type="PANTHER" id="PTHR30055:SF234">
    <property type="entry name" value="HTH-TYPE TRANSCRIPTIONAL REGULATOR BETI"/>
    <property type="match status" value="1"/>
</dbReference>
<dbReference type="InterPro" id="IPR009057">
    <property type="entry name" value="Homeodomain-like_sf"/>
</dbReference>
<keyword evidence="7" id="KW-1185">Reference proteome</keyword>
<dbReference type="SUPFAM" id="SSF48498">
    <property type="entry name" value="Tetracyclin repressor-like, C-terminal domain"/>
    <property type="match status" value="1"/>
</dbReference>
<dbReference type="AlphaFoldDB" id="A0A917C9P4"/>
<dbReference type="PRINTS" id="PR00455">
    <property type="entry name" value="HTHTETR"/>
</dbReference>
<dbReference type="PROSITE" id="PS50977">
    <property type="entry name" value="HTH_TETR_2"/>
    <property type="match status" value="1"/>
</dbReference>
<dbReference type="EMBL" id="BMCT01000007">
    <property type="protein sequence ID" value="GGF77750.1"/>
    <property type="molecule type" value="Genomic_DNA"/>
</dbReference>
<dbReference type="Pfam" id="PF17920">
    <property type="entry name" value="TetR_C_16"/>
    <property type="match status" value="1"/>
</dbReference>
<dbReference type="InterPro" id="IPR041678">
    <property type="entry name" value="TetR_C_16"/>
</dbReference>
<dbReference type="RefSeq" id="WP_188582289.1">
    <property type="nucleotide sequence ID" value="NZ_BMCT01000007.1"/>
</dbReference>
<feature type="DNA-binding region" description="H-T-H motif" evidence="4">
    <location>
        <begin position="35"/>
        <end position="54"/>
    </location>
</feature>
<dbReference type="PANTHER" id="PTHR30055">
    <property type="entry name" value="HTH-TYPE TRANSCRIPTIONAL REGULATOR RUTR"/>
    <property type="match status" value="1"/>
</dbReference>
<protein>
    <recommendedName>
        <fullName evidence="5">HTH tetR-type domain-containing protein</fullName>
    </recommendedName>
</protein>
<dbReference type="Gene3D" id="1.10.357.10">
    <property type="entry name" value="Tetracycline Repressor, domain 2"/>
    <property type="match status" value="1"/>
</dbReference>
<keyword evidence="2 4" id="KW-0238">DNA-binding</keyword>
<evidence type="ECO:0000256" key="2">
    <source>
        <dbReference type="ARBA" id="ARBA00023125"/>
    </source>
</evidence>
<accession>A0A917C9P4</accession>
<feature type="domain" description="HTH tetR-type" evidence="5">
    <location>
        <begin position="12"/>
        <end position="72"/>
    </location>
</feature>
<evidence type="ECO:0000256" key="4">
    <source>
        <dbReference type="PROSITE-ProRule" id="PRU00335"/>
    </source>
</evidence>
<gene>
    <name evidence="6" type="ORF">GCM10007301_42120</name>
</gene>
<evidence type="ECO:0000313" key="6">
    <source>
        <dbReference type="EMBL" id="GGF77750.1"/>
    </source>
</evidence>
<evidence type="ECO:0000256" key="3">
    <source>
        <dbReference type="ARBA" id="ARBA00023163"/>
    </source>
</evidence>
<evidence type="ECO:0000313" key="7">
    <source>
        <dbReference type="Proteomes" id="UP000606044"/>
    </source>
</evidence>
<comment type="caution">
    <text evidence="6">The sequence shown here is derived from an EMBL/GenBank/DDBJ whole genome shotgun (WGS) entry which is preliminary data.</text>
</comment>
<evidence type="ECO:0000256" key="1">
    <source>
        <dbReference type="ARBA" id="ARBA00023015"/>
    </source>
</evidence>